<dbReference type="InterPro" id="IPR001453">
    <property type="entry name" value="MoaB/Mog_dom"/>
</dbReference>
<accession>A0A1E3NZM5</accession>
<dbReference type="GeneID" id="30203106"/>
<dbReference type="SMART" id="SM00852">
    <property type="entry name" value="MoCF_biosynth"/>
    <property type="match status" value="1"/>
</dbReference>
<dbReference type="AlphaFoldDB" id="A0A1E3NZM5"/>
<dbReference type="PANTHER" id="PTHR47675:SF1">
    <property type="entry name" value="MOLYBDOPTERIN BINDING DOMAIN PROTEIN (AFU_ORTHOLOGUE AFUA_5G11210)"/>
    <property type="match status" value="1"/>
</dbReference>
<keyword evidence="3" id="KW-1185">Reference proteome</keyword>
<dbReference type="RefSeq" id="XP_019037274.1">
    <property type="nucleotide sequence ID" value="XM_019185860.1"/>
</dbReference>
<dbReference type="OrthoDB" id="448496at2759"/>
<dbReference type="GO" id="GO:0042726">
    <property type="term" value="P:flavin-containing compound metabolic process"/>
    <property type="evidence" value="ECO:0007669"/>
    <property type="project" value="EnsemblFungi"/>
</dbReference>
<sequence length="278" mass="31300">MSVIKTAAILIIGDEVLNGKIQDTNSRFFAKYLFSKGIEVKKILVIGDEQEDIVESIQSLSKKYDFIITSGGIGPTHDDITYDSIAKAFQLDVSLHQETVDKMLTLRKESAPVLNKEAQEAQFRMATLPQGSNVEYVYLNEELWVPVVGINQQIFILPGVPQLFEALLTGLVETHLYERIQNGNTFIRYYVTTSLSESEIAPYLTQLQSKASDDGFKDIKIGSYPHMGLDLNTISILGRFKDKEYIRGIVDYSVKNLKGTEIDAKQEEEYSANLDKIK</sequence>
<dbReference type="EMBL" id="KV454212">
    <property type="protein sequence ID" value="ODQ58067.1"/>
    <property type="molecule type" value="Genomic_DNA"/>
</dbReference>
<feature type="domain" description="MoaB/Mog" evidence="1">
    <location>
        <begin position="8"/>
        <end position="179"/>
    </location>
</feature>
<evidence type="ECO:0000313" key="2">
    <source>
        <dbReference type="EMBL" id="ODQ58067.1"/>
    </source>
</evidence>
<name>A0A1E3NZM5_WICAA</name>
<dbReference type="PANTHER" id="PTHR47675">
    <property type="entry name" value="MOLYBDOPTERIN BINDING DOMAIN PROTEIN (AFU_ORTHOLOGUE AFUA_5G11210)"/>
    <property type="match status" value="1"/>
</dbReference>
<dbReference type="Pfam" id="PF00994">
    <property type="entry name" value="MoCF_biosynth"/>
    <property type="match status" value="1"/>
</dbReference>
<evidence type="ECO:0000259" key="1">
    <source>
        <dbReference type="SMART" id="SM00852"/>
    </source>
</evidence>
<evidence type="ECO:0000313" key="3">
    <source>
        <dbReference type="Proteomes" id="UP000094112"/>
    </source>
</evidence>
<dbReference type="InterPro" id="IPR036425">
    <property type="entry name" value="MoaB/Mog-like_dom_sf"/>
</dbReference>
<dbReference type="SUPFAM" id="SSF53218">
    <property type="entry name" value="Molybdenum cofactor biosynthesis proteins"/>
    <property type="match status" value="1"/>
</dbReference>
<dbReference type="GO" id="GO:0047884">
    <property type="term" value="F:FAD diphosphatase activity"/>
    <property type="evidence" value="ECO:0007669"/>
    <property type="project" value="EnsemblFungi"/>
</dbReference>
<protein>
    <recommendedName>
        <fullName evidence="1">MoaB/Mog domain-containing protein</fullName>
    </recommendedName>
</protein>
<reference evidence="2 3" key="1">
    <citation type="journal article" date="2016" name="Proc. Natl. Acad. Sci. U.S.A.">
        <title>Comparative genomics of biotechnologically important yeasts.</title>
        <authorList>
            <person name="Riley R."/>
            <person name="Haridas S."/>
            <person name="Wolfe K.H."/>
            <person name="Lopes M.R."/>
            <person name="Hittinger C.T."/>
            <person name="Goeker M."/>
            <person name="Salamov A.A."/>
            <person name="Wisecaver J.H."/>
            <person name="Long T.M."/>
            <person name="Calvey C.H."/>
            <person name="Aerts A.L."/>
            <person name="Barry K.W."/>
            <person name="Choi C."/>
            <person name="Clum A."/>
            <person name="Coughlan A.Y."/>
            <person name="Deshpande S."/>
            <person name="Douglass A.P."/>
            <person name="Hanson S.J."/>
            <person name="Klenk H.-P."/>
            <person name="LaButti K.M."/>
            <person name="Lapidus A."/>
            <person name="Lindquist E.A."/>
            <person name="Lipzen A.M."/>
            <person name="Meier-Kolthoff J.P."/>
            <person name="Ohm R.A."/>
            <person name="Otillar R.P."/>
            <person name="Pangilinan J.L."/>
            <person name="Peng Y."/>
            <person name="Rokas A."/>
            <person name="Rosa C.A."/>
            <person name="Scheuner C."/>
            <person name="Sibirny A.A."/>
            <person name="Slot J.C."/>
            <person name="Stielow J.B."/>
            <person name="Sun H."/>
            <person name="Kurtzman C.P."/>
            <person name="Blackwell M."/>
            <person name="Grigoriev I.V."/>
            <person name="Jeffries T.W."/>
        </authorList>
    </citation>
    <scope>NUCLEOTIDE SEQUENCE [LARGE SCALE GENOMIC DNA]</scope>
    <source>
        <strain evidence="3">ATCC 58044 / CBS 1984 / NCYC 433 / NRRL Y-366-8</strain>
    </source>
</reference>
<proteinExistence type="predicted"/>
<dbReference type="Proteomes" id="UP000094112">
    <property type="component" value="Unassembled WGS sequence"/>
</dbReference>
<dbReference type="Gene3D" id="3.40.980.10">
    <property type="entry name" value="MoaB/Mog-like domain"/>
    <property type="match status" value="1"/>
</dbReference>
<organism evidence="2 3">
    <name type="scientific">Wickerhamomyces anomalus (strain ATCC 58044 / CBS 1984 / NCYC 433 / NRRL Y-366-8)</name>
    <name type="common">Yeast</name>
    <name type="synonym">Hansenula anomala</name>
    <dbReference type="NCBI Taxonomy" id="683960"/>
    <lineage>
        <taxon>Eukaryota</taxon>
        <taxon>Fungi</taxon>
        <taxon>Dikarya</taxon>
        <taxon>Ascomycota</taxon>
        <taxon>Saccharomycotina</taxon>
        <taxon>Saccharomycetes</taxon>
        <taxon>Phaffomycetales</taxon>
        <taxon>Wickerhamomycetaceae</taxon>
        <taxon>Wickerhamomyces</taxon>
    </lineage>
</organism>
<dbReference type="CDD" id="cd00885">
    <property type="entry name" value="cinA"/>
    <property type="match status" value="1"/>
</dbReference>
<dbReference type="STRING" id="683960.A0A1E3NZM5"/>
<gene>
    <name evidence="2" type="ORF">WICANDRAFT_85201</name>
</gene>